<dbReference type="PANTHER" id="PTHR43622">
    <property type="entry name" value="3-DEHYDROQUINATE SYNTHASE"/>
    <property type="match status" value="1"/>
</dbReference>
<comment type="catalytic activity">
    <reaction evidence="1 19">
        <text>7-phospho-2-dehydro-3-deoxy-D-arabino-heptonate = 3-dehydroquinate + phosphate</text>
        <dbReference type="Rhea" id="RHEA:21968"/>
        <dbReference type="ChEBI" id="CHEBI:32364"/>
        <dbReference type="ChEBI" id="CHEBI:43474"/>
        <dbReference type="ChEBI" id="CHEBI:58394"/>
        <dbReference type="EC" id="4.2.3.4"/>
    </reaction>
</comment>
<evidence type="ECO:0000256" key="19">
    <source>
        <dbReference type="HAMAP-Rule" id="MF_00110"/>
    </source>
</evidence>
<evidence type="ECO:0000256" key="5">
    <source>
        <dbReference type="ARBA" id="ARBA00004496"/>
    </source>
</evidence>
<evidence type="ECO:0000256" key="11">
    <source>
        <dbReference type="ARBA" id="ARBA00022605"/>
    </source>
</evidence>
<evidence type="ECO:0000256" key="4">
    <source>
        <dbReference type="ARBA" id="ARBA00003485"/>
    </source>
</evidence>
<dbReference type="AlphaFoldDB" id="A0A8J6T8Y9"/>
<keyword evidence="18 19" id="KW-0170">Cobalt</keyword>
<dbReference type="EMBL" id="JACNLK010000024">
    <property type="protein sequence ID" value="MBC8207966.1"/>
    <property type="molecule type" value="Genomic_DNA"/>
</dbReference>
<evidence type="ECO:0000313" key="22">
    <source>
        <dbReference type="EMBL" id="MBC8207966.1"/>
    </source>
</evidence>
<dbReference type="GO" id="GO:0000166">
    <property type="term" value="F:nucleotide binding"/>
    <property type="evidence" value="ECO:0007669"/>
    <property type="project" value="UniProtKB-KW"/>
</dbReference>
<comment type="similarity">
    <text evidence="7 19">Belongs to the sugar phosphate cyclases superfamily. Dehydroquinate synthase family.</text>
</comment>
<dbReference type="GO" id="GO:0008652">
    <property type="term" value="P:amino acid biosynthetic process"/>
    <property type="evidence" value="ECO:0007669"/>
    <property type="project" value="UniProtKB-KW"/>
</dbReference>
<dbReference type="Pfam" id="PF01761">
    <property type="entry name" value="DHQ_synthase"/>
    <property type="match status" value="1"/>
</dbReference>
<dbReference type="InterPro" id="IPR030963">
    <property type="entry name" value="DHQ_synth_fam"/>
</dbReference>
<name>A0A8J6T8Y9_9BACT</name>
<keyword evidence="11 19" id="KW-0028">Amino-acid biosynthesis</keyword>
<feature type="binding site" evidence="19">
    <location>
        <begin position="109"/>
        <end position="113"/>
    </location>
    <ligand>
        <name>NAD(+)</name>
        <dbReference type="ChEBI" id="CHEBI:57540"/>
    </ligand>
</feature>
<dbReference type="Pfam" id="PF24621">
    <property type="entry name" value="DHQS_C"/>
    <property type="match status" value="1"/>
</dbReference>
<protein>
    <recommendedName>
        <fullName evidence="9 19">3-dehydroquinate synthase</fullName>
        <shortName evidence="19">DHQS</shortName>
        <ecNumber evidence="8 19">4.2.3.4</ecNumber>
    </recommendedName>
</protein>
<comment type="cofactor">
    <cofactor evidence="2 19">
        <name>NAD(+)</name>
        <dbReference type="ChEBI" id="CHEBI:57540"/>
    </cofactor>
</comment>
<dbReference type="CDD" id="cd08195">
    <property type="entry name" value="DHQS"/>
    <property type="match status" value="1"/>
</dbReference>
<feature type="binding site" evidence="19">
    <location>
        <position position="155"/>
    </location>
    <ligand>
        <name>NAD(+)</name>
        <dbReference type="ChEBI" id="CHEBI:57540"/>
    </ligand>
</feature>
<dbReference type="HAMAP" id="MF_00110">
    <property type="entry name" value="DHQ_synthase"/>
    <property type="match status" value="1"/>
</dbReference>
<feature type="binding site" evidence="19">
    <location>
        <position position="267"/>
    </location>
    <ligand>
        <name>Zn(2+)</name>
        <dbReference type="ChEBI" id="CHEBI:29105"/>
    </ligand>
</feature>
<sequence length="363" mass="38744">MKNSQTLQVGLGDRSYPIFIADGVMAEIGADLATRDIATRYAVISDDQVAALYGSTLMRSLEKAGLQAELITFPHGEASKNLQLFADLCSKLAQIGLDRKCGLIALGGGVTGDLTGFLAATYQRGIPFVQVPTTLLAQVDSSVGGKTGVDIPEGKNLVGAFYQPKAVYIDTAVLLTLPRTELLGGLGEVIKYGVIRDPDFFVFLEREIDTILGLQPPVIQKMIHHCCRIKAEVVAADEREADLRRILNFGHTIGHAVEAASDFSIIHGHAVAIGMVAALRLAVADGLCKKQDAGRVAALINAYGLPTEIPAELDRIRIKGYLKIDKKSIGGRVAYVLPTGIGEVLITDEVSEAQVDAVLNRLG</sequence>
<evidence type="ECO:0000256" key="9">
    <source>
        <dbReference type="ARBA" id="ARBA00017684"/>
    </source>
</evidence>
<evidence type="ECO:0000256" key="16">
    <source>
        <dbReference type="ARBA" id="ARBA00023141"/>
    </source>
</evidence>
<comment type="subcellular location">
    <subcellularLocation>
        <location evidence="5 19">Cytoplasm</location>
    </subcellularLocation>
</comment>
<keyword evidence="14 19" id="KW-0862">Zinc</keyword>
<dbReference type="NCBIfam" id="TIGR01357">
    <property type="entry name" value="aroB"/>
    <property type="match status" value="1"/>
</dbReference>
<evidence type="ECO:0000259" key="20">
    <source>
        <dbReference type="Pfam" id="PF01761"/>
    </source>
</evidence>
<evidence type="ECO:0000256" key="1">
    <source>
        <dbReference type="ARBA" id="ARBA00001393"/>
    </source>
</evidence>
<reference evidence="22 23" key="1">
    <citation type="submission" date="2020-08" db="EMBL/GenBank/DDBJ databases">
        <title>Bridging the membrane lipid divide: bacteria of the FCB group superphylum have the potential to synthesize archaeal ether lipids.</title>
        <authorList>
            <person name="Villanueva L."/>
            <person name="Von Meijenfeldt F.A.B."/>
            <person name="Westbye A.B."/>
            <person name="Yadav S."/>
            <person name="Hopmans E.C."/>
            <person name="Dutilh B.E."/>
            <person name="Sinninghe Damste J.S."/>
        </authorList>
    </citation>
    <scope>NUCLEOTIDE SEQUENCE [LARGE SCALE GENOMIC DNA]</scope>
    <source>
        <strain evidence="22">NIOZ-UU81</strain>
    </source>
</reference>
<comment type="cofactor">
    <cofactor evidence="3">
        <name>Zn(2+)</name>
        <dbReference type="ChEBI" id="CHEBI:29105"/>
    </cofactor>
</comment>
<comment type="cofactor">
    <cofactor evidence="19">
        <name>Co(2+)</name>
        <dbReference type="ChEBI" id="CHEBI:48828"/>
    </cofactor>
    <cofactor evidence="19">
        <name>Zn(2+)</name>
        <dbReference type="ChEBI" id="CHEBI:29105"/>
    </cofactor>
    <text evidence="19">Binds 1 divalent metal cation per subunit. Can use either Co(2+) or Zn(2+).</text>
</comment>
<gene>
    <name evidence="19 22" type="primary">aroB</name>
    <name evidence="22" type="ORF">H8E79_02215</name>
</gene>
<comment type="caution">
    <text evidence="22">The sequence shown here is derived from an EMBL/GenBank/DDBJ whole genome shotgun (WGS) entry which is preliminary data.</text>
</comment>
<feature type="binding site" evidence="19">
    <location>
        <position position="251"/>
    </location>
    <ligand>
        <name>Zn(2+)</name>
        <dbReference type="ChEBI" id="CHEBI:29105"/>
    </ligand>
</feature>
<feature type="domain" description="3-dehydroquinate synthase N-terminal" evidence="20">
    <location>
        <begin position="71"/>
        <end position="182"/>
    </location>
</feature>
<keyword evidence="13 19" id="KW-0547">Nucleotide-binding</keyword>
<evidence type="ECO:0000256" key="7">
    <source>
        <dbReference type="ARBA" id="ARBA00005412"/>
    </source>
</evidence>
<comment type="pathway">
    <text evidence="6 19">Metabolic intermediate biosynthesis; chorismate biosynthesis; chorismate from D-erythrose 4-phosphate and phosphoenolpyruvate: step 2/7.</text>
</comment>
<dbReference type="GO" id="GO:0003856">
    <property type="term" value="F:3-dehydroquinate synthase activity"/>
    <property type="evidence" value="ECO:0007669"/>
    <property type="project" value="UniProtKB-UniRule"/>
</dbReference>
<dbReference type="GO" id="GO:0046872">
    <property type="term" value="F:metal ion binding"/>
    <property type="evidence" value="ECO:0007669"/>
    <property type="project" value="UniProtKB-KW"/>
</dbReference>
<dbReference type="FunFam" id="3.40.50.1970:FF:000007">
    <property type="entry name" value="Pentafunctional AROM polypeptide"/>
    <property type="match status" value="1"/>
</dbReference>
<feature type="binding site" evidence="19">
    <location>
        <position position="188"/>
    </location>
    <ligand>
        <name>Zn(2+)</name>
        <dbReference type="ChEBI" id="CHEBI:29105"/>
    </ligand>
</feature>
<evidence type="ECO:0000256" key="17">
    <source>
        <dbReference type="ARBA" id="ARBA00023239"/>
    </source>
</evidence>
<dbReference type="GO" id="GO:0009423">
    <property type="term" value="P:chorismate biosynthetic process"/>
    <property type="evidence" value="ECO:0007669"/>
    <property type="project" value="UniProtKB-UniRule"/>
</dbReference>
<dbReference type="UniPathway" id="UPA00053">
    <property type="reaction ID" value="UER00085"/>
</dbReference>
<dbReference type="Gene3D" id="3.40.50.1970">
    <property type="match status" value="1"/>
</dbReference>
<evidence type="ECO:0000256" key="15">
    <source>
        <dbReference type="ARBA" id="ARBA00023027"/>
    </source>
</evidence>
<evidence type="ECO:0000256" key="12">
    <source>
        <dbReference type="ARBA" id="ARBA00022723"/>
    </source>
</evidence>
<dbReference type="GO" id="GO:0005737">
    <property type="term" value="C:cytoplasm"/>
    <property type="evidence" value="ECO:0007669"/>
    <property type="project" value="UniProtKB-SubCell"/>
</dbReference>
<evidence type="ECO:0000313" key="23">
    <source>
        <dbReference type="Proteomes" id="UP000599024"/>
    </source>
</evidence>
<dbReference type="InterPro" id="IPR030960">
    <property type="entry name" value="DHQS/DOIS_N"/>
</dbReference>
<evidence type="ECO:0000256" key="2">
    <source>
        <dbReference type="ARBA" id="ARBA00001911"/>
    </source>
</evidence>
<evidence type="ECO:0000256" key="18">
    <source>
        <dbReference type="ARBA" id="ARBA00023285"/>
    </source>
</evidence>
<proteinExistence type="inferred from homology"/>
<keyword evidence="12 19" id="KW-0479">Metal-binding</keyword>
<evidence type="ECO:0000256" key="8">
    <source>
        <dbReference type="ARBA" id="ARBA00013031"/>
    </source>
</evidence>
<keyword evidence="15 19" id="KW-0520">NAD</keyword>
<organism evidence="22 23">
    <name type="scientific">Candidatus Desulfatifera sulfidica</name>
    <dbReference type="NCBI Taxonomy" id="2841691"/>
    <lineage>
        <taxon>Bacteria</taxon>
        <taxon>Pseudomonadati</taxon>
        <taxon>Thermodesulfobacteriota</taxon>
        <taxon>Desulfobulbia</taxon>
        <taxon>Desulfobulbales</taxon>
        <taxon>Desulfobulbaceae</taxon>
        <taxon>Candidatus Desulfatifera</taxon>
    </lineage>
</organism>
<dbReference type="PIRSF" id="PIRSF001455">
    <property type="entry name" value="DHQ_synth"/>
    <property type="match status" value="1"/>
</dbReference>
<evidence type="ECO:0000256" key="6">
    <source>
        <dbReference type="ARBA" id="ARBA00004661"/>
    </source>
</evidence>
<dbReference type="InterPro" id="IPR016037">
    <property type="entry name" value="DHQ_synth_AroB"/>
</dbReference>
<dbReference type="InterPro" id="IPR050071">
    <property type="entry name" value="Dehydroquinate_synthase"/>
</dbReference>
<evidence type="ECO:0000256" key="10">
    <source>
        <dbReference type="ARBA" id="ARBA00022490"/>
    </source>
</evidence>
<dbReference type="Gene3D" id="1.20.1090.10">
    <property type="entry name" value="Dehydroquinate synthase-like - alpha domain"/>
    <property type="match status" value="1"/>
</dbReference>
<evidence type="ECO:0000256" key="14">
    <source>
        <dbReference type="ARBA" id="ARBA00022833"/>
    </source>
</evidence>
<comment type="caution">
    <text evidence="19">Lacks conserved residue(s) required for the propagation of feature annotation.</text>
</comment>
<dbReference type="SUPFAM" id="SSF56796">
    <property type="entry name" value="Dehydroquinate synthase-like"/>
    <property type="match status" value="1"/>
</dbReference>
<keyword evidence="17 19" id="KW-0456">Lyase</keyword>
<accession>A0A8J6T8Y9</accession>
<feature type="binding site" evidence="19">
    <location>
        <begin position="133"/>
        <end position="134"/>
    </location>
    <ligand>
        <name>NAD(+)</name>
        <dbReference type="ChEBI" id="CHEBI:57540"/>
    </ligand>
</feature>
<feature type="domain" description="3-dehydroquinate synthase C-terminal" evidence="21">
    <location>
        <begin position="185"/>
        <end position="327"/>
    </location>
</feature>
<comment type="function">
    <text evidence="4 19">Catalyzes the conversion of 3-deoxy-D-arabino-heptulosonate 7-phosphate (DAHP) to dehydroquinate (DHQ).</text>
</comment>
<dbReference type="GO" id="GO:0009073">
    <property type="term" value="P:aromatic amino acid family biosynthetic process"/>
    <property type="evidence" value="ECO:0007669"/>
    <property type="project" value="UniProtKB-KW"/>
</dbReference>
<keyword evidence="10 19" id="KW-0963">Cytoplasm</keyword>
<evidence type="ECO:0000259" key="21">
    <source>
        <dbReference type="Pfam" id="PF24621"/>
    </source>
</evidence>
<dbReference type="Proteomes" id="UP000599024">
    <property type="component" value="Unassembled WGS sequence"/>
</dbReference>
<keyword evidence="16 19" id="KW-0057">Aromatic amino acid biosynthesis</keyword>
<dbReference type="EC" id="4.2.3.4" evidence="8 19"/>
<dbReference type="InterPro" id="IPR056179">
    <property type="entry name" value="DHQS_C"/>
</dbReference>
<dbReference type="PANTHER" id="PTHR43622:SF7">
    <property type="entry name" value="3-DEHYDROQUINATE SYNTHASE, CHLOROPLASTIC"/>
    <property type="match status" value="1"/>
</dbReference>
<evidence type="ECO:0000256" key="3">
    <source>
        <dbReference type="ARBA" id="ARBA00001947"/>
    </source>
</evidence>
<feature type="binding site" evidence="19">
    <location>
        <position position="146"/>
    </location>
    <ligand>
        <name>NAD(+)</name>
        <dbReference type="ChEBI" id="CHEBI:57540"/>
    </ligand>
</feature>
<evidence type="ECO:0000256" key="13">
    <source>
        <dbReference type="ARBA" id="ARBA00022741"/>
    </source>
</evidence>